<gene>
    <name evidence="9" type="ORF">BBF96_04965</name>
</gene>
<dbReference type="RefSeq" id="WP_127016134.1">
    <property type="nucleotide sequence ID" value="NZ_CP016379.1"/>
</dbReference>
<evidence type="ECO:0000259" key="8">
    <source>
        <dbReference type="PROSITE" id="PS50928"/>
    </source>
</evidence>
<dbReference type="EMBL" id="CP016379">
    <property type="protein sequence ID" value="AZR72800.1"/>
    <property type="molecule type" value="Genomic_DNA"/>
</dbReference>
<dbReference type="PROSITE" id="PS50928">
    <property type="entry name" value="ABC_TM1"/>
    <property type="match status" value="1"/>
</dbReference>
<dbReference type="PANTHER" id="PTHR30151">
    <property type="entry name" value="ALKANE SULFONATE ABC TRANSPORTER-RELATED, MEMBRANE SUBUNIT"/>
    <property type="match status" value="1"/>
</dbReference>
<evidence type="ECO:0000256" key="1">
    <source>
        <dbReference type="ARBA" id="ARBA00004651"/>
    </source>
</evidence>
<feature type="transmembrane region" description="Helical" evidence="7">
    <location>
        <begin position="216"/>
        <end position="239"/>
    </location>
</feature>
<evidence type="ECO:0000256" key="3">
    <source>
        <dbReference type="ARBA" id="ARBA00022475"/>
    </source>
</evidence>
<dbReference type="AlphaFoldDB" id="A0A3Q9HPW8"/>
<name>A0A3Q9HPW8_9FIRM</name>
<organism evidence="9 10">
    <name type="scientific">Anoxybacter fermentans</name>
    <dbReference type="NCBI Taxonomy" id="1323375"/>
    <lineage>
        <taxon>Bacteria</taxon>
        <taxon>Bacillati</taxon>
        <taxon>Bacillota</taxon>
        <taxon>Clostridia</taxon>
        <taxon>Halanaerobiales</taxon>
        <taxon>Anoxybacter</taxon>
    </lineage>
</organism>
<dbReference type="KEGG" id="aft:BBF96_04965"/>
<accession>A0A3Q9HPW8</accession>
<reference evidence="9 10" key="1">
    <citation type="submission" date="2016-07" db="EMBL/GenBank/DDBJ databases">
        <title>Genome and transcriptome analysis of iron-reducing fermentative bacteria Anoxybacter fermentans.</title>
        <authorList>
            <person name="Zeng X."/>
            <person name="Shao Z."/>
        </authorList>
    </citation>
    <scope>NUCLEOTIDE SEQUENCE [LARGE SCALE GENOMIC DNA]</scope>
    <source>
        <strain evidence="9 10">DY22613</strain>
    </source>
</reference>
<comment type="subcellular location">
    <subcellularLocation>
        <location evidence="1 7">Cell membrane</location>
        <topology evidence="1 7">Multi-pass membrane protein</topology>
    </subcellularLocation>
</comment>
<evidence type="ECO:0000256" key="4">
    <source>
        <dbReference type="ARBA" id="ARBA00022692"/>
    </source>
</evidence>
<feature type="transmembrane region" description="Helical" evidence="7">
    <location>
        <begin position="33"/>
        <end position="50"/>
    </location>
</feature>
<dbReference type="SUPFAM" id="SSF161098">
    <property type="entry name" value="MetI-like"/>
    <property type="match status" value="1"/>
</dbReference>
<evidence type="ECO:0000313" key="9">
    <source>
        <dbReference type="EMBL" id="AZR72800.1"/>
    </source>
</evidence>
<dbReference type="CDD" id="cd06261">
    <property type="entry name" value="TM_PBP2"/>
    <property type="match status" value="1"/>
</dbReference>
<dbReference type="PANTHER" id="PTHR30151:SF19">
    <property type="entry name" value="ABC TRANSPORTER PERMEASE"/>
    <property type="match status" value="1"/>
</dbReference>
<evidence type="ECO:0000256" key="2">
    <source>
        <dbReference type="ARBA" id="ARBA00022448"/>
    </source>
</evidence>
<evidence type="ECO:0000256" key="6">
    <source>
        <dbReference type="ARBA" id="ARBA00023136"/>
    </source>
</evidence>
<dbReference type="InterPro" id="IPR000515">
    <property type="entry name" value="MetI-like"/>
</dbReference>
<dbReference type="Proteomes" id="UP000267250">
    <property type="component" value="Chromosome"/>
</dbReference>
<feature type="transmembrane region" description="Helical" evidence="7">
    <location>
        <begin position="126"/>
        <end position="145"/>
    </location>
</feature>
<keyword evidence="3" id="KW-1003">Cell membrane</keyword>
<dbReference type="GO" id="GO:0005886">
    <property type="term" value="C:plasma membrane"/>
    <property type="evidence" value="ECO:0007669"/>
    <property type="project" value="UniProtKB-SubCell"/>
</dbReference>
<proteinExistence type="inferred from homology"/>
<evidence type="ECO:0000256" key="5">
    <source>
        <dbReference type="ARBA" id="ARBA00022989"/>
    </source>
</evidence>
<protein>
    <submittedName>
        <fullName evidence="9">Sulfonate ABC transporter permease</fullName>
    </submittedName>
</protein>
<dbReference type="Pfam" id="PF00528">
    <property type="entry name" value="BPD_transp_1"/>
    <property type="match status" value="1"/>
</dbReference>
<feature type="transmembrane region" description="Helical" evidence="7">
    <location>
        <begin position="151"/>
        <end position="172"/>
    </location>
</feature>
<feature type="transmembrane region" description="Helical" evidence="7">
    <location>
        <begin position="95"/>
        <end position="114"/>
    </location>
</feature>
<keyword evidence="2 7" id="KW-0813">Transport</keyword>
<comment type="similarity">
    <text evidence="7">Belongs to the binding-protein-dependent transport system permease family.</text>
</comment>
<dbReference type="Gene3D" id="1.10.3720.10">
    <property type="entry name" value="MetI-like"/>
    <property type="match status" value="1"/>
</dbReference>
<keyword evidence="5 7" id="KW-1133">Transmembrane helix</keyword>
<sequence length="284" mass="31925">MSKLKNWITAWLKKGAVTEEHAQYLKKQRLRDLSILILQIFILIAFFFLWELAARYKLINSFITSQPTRIWVTLAKMVIKGDLWTHIWVTVSETVIGFLSGTLIGAIVAIALWWSDYLSQLLEPYIVVLNAIPKVALGPIFIIWLSNDTPAIIAMALAISVIVTIMTLHNGFMEVEENKIKLLLTFGATKFQILKKVILPASLPTFFSALKINVGLSLVGTIVGEFLVSKAGLGYLIIYGGQVFNLSLVMSSVLILCIVAFLMYYIIALLEKWVVKWNTNSKTE</sequence>
<dbReference type="GO" id="GO:0055085">
    <property type="term" value="P:transmembrane transport"/>
    <property type="evidence" value="ECO:0007669"/>
    <property type="project" value="InterPro"/>
</dbReference>
<feature type="transmembrane region" description="Helical" evidence="7">
    <location>
        <begin position="246"/>
        <end position="267"/>
    </location>
</feature>
<evidence type="ECO:0000313" key="10">
    <source>
        <dbReference type="Proteomes" id="UP000267250"/>
    </source>
</evidence>
<dbReference type="InterPro" id="IPR035906">
    <property type="entry name" value="MetI-like_sf"/>
</dbReference>
<keyword evidence="6 7" id="KW-0472">Membrane</keyword>
<keyword evidence="10" id="KW-1185">Reference proteome</keyword>
<evidence type="ECO:0000256" key="7">
    <source>
        <dbReference type="RuleBase" id="RU363032"/>
    </source>
</evidence>
<keyword evidence="4 7" id="KW-0812">Transmembrane</keyword>
<feature type="domain" description="ABC transmembrane type-1" evidence="8">
    <location>
        <begin position="83"/>
        <end position="267"/>
    </location>
</feature>
<dbReference type="OrthoDB" id="9783295at2"/>